<comment type="caution">
    <text evidence="1">The sequence shown here is derived from an EMBL/GenBank/DDBJ whole genome shotgun (WGS) entry which is preliminary data.</text>
</comment>
<dbReference type="Proteomes" id="UP000036325">
    <property type="component" value="Unassembled WGS sequence"/>
</dbReference>
<protein>
    <submittedName>
        <fullName evidence="1">Fe-S protein</fullName>
    </submittedName>
</protein>
<proteinExistence type="predicted"/>
<dbReference type="EMBL" id="JYLF01000007">
    <property type="protein sequence ID" value="KMN12622.1"/>
    <property type="molecule type" value="Genomic_DNA"/>
</dbReference>
<dbReference type="STRING" id="1608994.TU86_16520"/>
<name>A0A0J6IKG2_9PSED</name>
<dbReference type="Pfam" id="PF06945">
    <property type="entry name" value="DUF1289"/>
    <property type="match status" value="1"/>
</dbReference>
<dbReference type="OrthoDB" id="5296987at2"/>
<evidence type="ECO:0000313" key="2">
    <source>
        <dbReference type="Proteomes" id="UP000036325"/>
    </source>
</evidence>
<reference evidence="1 2" key="1">
    <citation type="submission" date="2015-02" db="EMBL/GenBank/DDBJ databases">
        <title>Pseudomonas helleri sp. nov. and Pseudomonas weihenstephanensis sp. nov., isolated from raw cows milk.</title>
        <authorList>
            <person name="von Neubeck M."/>
            <person name="Huptas C."/>
            <person name="Wenning M."/>
            <person name="Scherer S."/>
        </authorList>
    </citation>
    <scope>NUCLEOTIDE SEQUENCE [LARGE SCALE GENOMIC DNA]</scope>
    <source>
        <strain evidence="1 2">DSM 29166</strain>
    </source>
</reference>
<gene>
    <name evidence="1" type="ORF">TU86_16520</name>
</gene>
<sequence length="149" mass="17188">MCSQKIKTPCVGLCSTVFGDLVCRGCKRFHHEIVGWNGYSETEKQSVLLRLEHVLERVTQGLVDVFDEPLLIDKLAQRNIGLRPGQSVYYLAYHVIWRGAQTIKNIEDYGIRLAPDLRGMPLIDVRTLLDKEFFILSEMHYQRIPIGER</sequence>
<dbReference type="AlphaFoldDB" id="A0A0J6IKG2"/>
<dbReference type="InterPro" id="IPR010710">
    <property type="entry name" value="DUF1289"/>
</dbReference>
<dbReference type="PANTHER" id="PTHR35175">
    <property type="entry name" value="DUF1289 DOMAIN-CONTAINING PROTEIN"/>
    <property type="match status" value="1"/>
</dbReference>
<organism evidence="1 2">
    <name type="scientific">Pseudomonas weihenstephanensis</name>
    <dbReference type="NCBI Taxonomy" id="1608994"/>
    <lineage>
        <taxon>Bacteria</taxon>
        <taxon>Pseudomonadati</taxon>
        <taxon>Pseudomonadota</taxon>
        <taxon>Gammaproteobacteria</taxon>
        <taxon>Pseudomonadales</taxon>
        <taxon>Pseudomonadaceae</taxon>
        <taxon>Pseudomonas</taxon>
    </lineage>
</organism>
<evidence type="ECO:0000313" key="1">
    <source>
        <dbReference type="EMBL" id="KMN12622.1"/>
    </source>
</evidence>
<accession>A0A0J6IKG2</accession>
<dbReference type="PANTHER" id="PTHR35175:SF1">
    <property type="entry name" value="OXIDOREDUCTASE"/>
    <property type="match status" value="1"/>
</dbReference>
<dbReference type="PATRIC" id="fig|1608994.3.peg.3987"/>